<evidence type="ECO:0000313" key="2">
    <source>
        <dbReference type="EMBL" id="KAF5310666.1"/>
    </source>
</evidence>
<accession>A0A8H5ATX6</accession>
<feature type="signal peptide" evidence="1">
    <location>
        <begin position="1"/>
        <end position="19"/>
    </location>
</feature>
<proteinExistence type="predicted"/>
<dbReference type="Proteomes" id="UP000567179">
    <property type="component" value="Unassembled WGS sequence"/>
</dbReference>
<evidence type="ECO:0000256" key="1">
    <source>
        <dbReference type="SAM" id="SignalP"/>
    </source>
</evidence>
<dbReference type="AlphaFoldDB" id="A0A8H5ATX6"/>
<evidence type="ECO:0000313" key="3">
    <source>
        <dbReference type="Proteomes" id="UP000567179"/>
    </source>
</evidence>
<keyword evidence="3" id="KW-1185">Reference proteome</keyword>
<name>A0A8H5ATX6_9AGAR</name>
<dbReference type="OrthoDB" id="2960749at2759"/>
<keyword evidence="1" id="KW-0732">Signal</keyword>
<sequence length="130" mass="13961">MFTISKAFVALMATTAVVAAPNKRQTDLVICQFLMIPNAYIPPNSIDLDSEMTYVIGRALSQQVPNTTLKGSNLNITNNDGTTVSVRRTCGIDGKTAVETAWIVDGLVGARIGGLATNAYINWYLAFISC</sequence>
<feature type="chain" id="PRO_5034395889" evidence="1">
    <location>
        <begin position="20"/>
        <end position="130"/>
    </location>
</feature>
<comment type="caution">
    <text evidence="2">The sequence shown here is derived from an EMBL/GenBank/DDBJ whole genome shotgun (WGS) entry which is preliminary data.</text>
</comment>
<dbReference type="EMBL" id="JAACJJ010000057">
    <property type="protein sequence ID" value="KAF5310666.1"/>
    <property type="molecule type" value="Genomic_DNA"/>
</dbReference>
<gene>
    <name evidence="2" type="ORF">D9619_007727</name>
</gene>
<organism evidence="2 3">
    <name type="scientific">Psilocybe cf. subviscida</name>
    <dbReference type="NCBI Taxonomy" id="2480587"/>
    <lineage>
        <taxon>Eukaryota</taxon>
        <taxon>Fungi</taxon>
        <taxon>Dikarya</taxon>
        <taxon>Basidiomycota</taxon>
        <taxon>Agaricomycotina</taxon>
        <taxon>Agaricomycetes</taxon>
        <taxon>Agaricomycetidae</taxon>
        <taxon>Agaricales</taxon>
        <taxon>Agaricineae</taxon>
        <taxon>Strophariaceae</taxon>
        <taxon>Psilocybe</taxon>
    </lineage>
</organism>
<protein>
    <submittedName>
        <fullName evidence="2">Uncharacterized protein</fullName>
    </submittedName>
</protein>
<reference evidence="2 3" key="1">
    <citation type="journal article" date="2020" name="ISME J.">
        <title>Uncovering the hidden diversity of litter-decomposition mechanisms in mushroom-forming fungi.</title>
        <authorList>
            <person name="Floudas D."/>
            <person name="Bentzer J."/>
            <person name="Ahren D."/>
            <person name="Johansson T."/>
            <person name="Persson P."/>
            <person name="Tunlid A."/>
        </authorList>
    </citation>
    <scope>NUCLEOTIDE SEQUENCE [LARGE SCALE GENOMIC DNA]</scope>
    <source>
        <strain evidence="2 3">CBS 101986</strain>
    </source>
</reference>